<dbReference type="AlphaFoldDB" id="A0A915I368"/>
<proteinExistence type="predicted"/>
<keyword evidence="1" id="KW-1185">Reference proteome</keyword>
<protein>
    <submittedName>
        <fullName evidence="2">Uncharacterized protein</fullName>
    </submittedName>
</protein>
<reference evidence="2" key="1">
    <citation type="submission" date="2022-11" db="UniProtKB">
        <authorList>
            <consortium name="WormBaseParasite"/>
        </authorList>
    </citation>
    <scope>IDENTIFICATION</scope>
</reference>
<name>A0A915I368_ROMCU</name>
<evidence type="ECO:0000313" key="1">
    <source>
        <dbReference type="Proteomes" id="UP000887565"/>
    </source>
</evidence>
<dbReference type="WBParaSite" id="nRc.2.0.1.t08280-RA">
    <property type="protein sequence ID" value="nRc.2.0.1.t08280-RA"/>
    <property type="gene ID" value="nRc.2.0.1.g08280"/>
</dbReference>
<dbReference type="Proteomes" id="UP000887565">
    <property type="component" value="Unplaced"/>
</dbReference>
<accession>A0A915I368</accession>
<organism evidence="1 2">
    <name type="scientific">Romanomermis culicivorax</name>
    <name type="common">Nematode worm</name>
    <dbReference type="NCBI Taxonomy" id="13658"/>
    <lineage>
        <taxon>Eukaryota</taxon>
        <taxon>Metazoa</taxon>
        <taxon>Ecdysozoa</taxon>
        <taxon>Nematoda</taxon>
        <taxon>Enoplea</taxon>
        <taxon>Dorylaimia</taxon>
        <taxon>Mermithida</taxon>
        <taxon>Mermithoidea</taxon>
        <taxon>Mermithidae</taxon>
        <taxon>Romanomermis</taxon>
    </lineage>
</organism>
<evidence type="ECO:0000313" key="2">
    <source>
        <dbReference type="WBParaSite" id="nRc.2.0.1.t08280-RA"/>
    </source>
</evidence>
<sequence length="80" mass="9524">MFIRNKLPNCNLIERMKIEYKEIGVRITHQFLTVRESKDLTLNDFPPTLPVLEINRNVEVLNFDTTNFVSSSPKFKLNWR</sequence>